<evidence type="ECO:0000313" key="4">
    <source>
        <dbReference type="EMBL" id="ETS85593.1"/>
    </source>
</evidence>
<evidence type="ECO:0000259" key="3">
    <source>
        <dbReference type="Pfam" id="PF24883"/>
    </source>
</evidence>
<dbReference type="RefSeq" id="XP_007830390.1">
    <property type="nucleotide sequence ID" value="XM_007832199.1"/>
</dbReference>
<dbReference type="Pfam" id="PF24809">
    <property type="entry name" value="DUF7708"/>
    <property type="match status" value="1"/>
</dbReference>
<proteinExistence type="predicted"/>
<evidence type="ECO:0008006" key="6">
    <source>
        <dbReference type="Google" id="ProtNLM"/>
    </source>
</evidence>
<dbReference type="PANTHER" id="PTHR10039">
    <property type="entry name" value="AMELOGENIN"/>
    <property type="match status" value="1"/>
</dbReference>
<dbReference type="InterPro" id="IPR027417">
    <property type="entry name" value="P-loop_NTPase"/>
</dbReference>
<sequence>MAAVALLAPAAPQLPGLVQQKSEKLWSEALSSLKSDLRESLLSVEGDRRATLEVVLFEARNKREIAMRKQWKITKKNGDIIILRDVFEKIIQWVDKFKAIGDTAMSAAPSYASIPWNVVCVLIKVTINESEEFAAMIDGLQEVTNVIARYAIFESIYLQQHTSATEHLEASLVALYAAVLSFLGEADAHFGRNTTRRFLRSTLRPASEIEKSLELIRSRQTEVDRTANIAGMEILQNTSTAMHELVTMVGNLTLQLNITNYRLEQMHTSRVSRPKSPTESLKSVVTSIMGPTQRLSQRGPMPRDDLSPEARRIIFDWLSPVKYQTHHLVETKDRLPNSGAWMFRSSQFRNWRDSSISETLWLHGMPGCGKTKLASAVIDLDLGVGNAHTSNAAPLAYFYCSRNSAEPERWDPSEVLRCIARQLCRDDPDFFVYEPLKHLYEKADKPRHGERRIDNDACVELVLQLLRENPATIVIDALDELDPDRRHSLLESLDQIVKRSANVIKVFMTSRDDLDISIRLRSTPNLYISASSNQIDVASFIDVKIHEAVDQKKLLGGNVPPGLILKMKETLNDGAGGRSV</sequence>
<keyword evidence="1" id="KW-0677">Repeat</keyword>
<accession>W3XHN4</accession>
<dbReference type="PANTHER" id="PTHR10039:SF16">
    <property type="entry name" value="GPI INOSITOL-DEACYLASE"/>
    <property type="match status" value="1"/>
</dbReference>
<dbReference type="AlphaFoldDB" id="W3XHN4"/>
<dbReference type="EMBL" id="KI912110">
    <property type="protein sequence ID" value="ETS85593.1"/>
    <property type="molecule type" value="Genomic_DNA"/>
</dbReference>
<dbReference type="OMA" id="ECCEMAR"/>
<protein>
    <recommendedName>
        <fullName evidence="6">NACHT domain-containing protein</fullName>
    </recommendedName>
</protein>
<dbReference type="InParanoid" id="W3XHN4"/>
<dbReference type="KEGG" id="pfy:PFICI_03618"/>
<organism evidence="4 5">
    <name type="scientific">Pestalotiopsis fici (strain W106-1 / CGMCC3.15140)</name>
    <dbReference type="NCBI Taxonomy" id="1229662"/>
    <lineage>
        <taxon>Eukaryota</taxon>
        <taxon>Fungi</taxon>
        <taxon>Dikarya</taxon>
        <taxon>Ascomycota</taxon>
        <taxon>Pezizomycotina</taxon>
        <taxon>Sordariomycetes</taxon>
        <taxon>Xylariomycetidae</taxon>
        <taxon>Amphisphaeriales</taxon>
        <taxon>Sporocadaceae</taxon>
        <taxon>Pestalotiopsis</taxon>
    </lineage>
</organism>
<dbReference type="OrthoDB" id="7464126at2759"/>
<dbReference type="Pfam" id="PF24883">
    <property type="entry name" value="NPHP3_N"/>
    <property type="match status" value="1"/>
</dbReference>
<dbReference type="InterPro" id="IPR056125">
    <property type="entry name" value="DUF7708"/>
</dbReference>
<dbReference type="eggNOG" id="KOG4177">
    <property type="taxonomic scope" value="Eukaryota"/>
</dbReference>
<reference evidence="5" key="1">
    <citation type="journal article" date="2015" name="BMC Genomics">
        <title>Genomic and transcriptomic analysis of the endophytic fungus Pestalotiopsis fici reveals its lifestyle and high potential for synthesis of natural products.</title>
        <authorList>
            <person name="Wang X."/>
            <person name="Zhang X."/>
            <person name="Liu L."/>
            <person name="Xiang M."/>
            <person name="Wang W."/>
            <person name="Sun X."/>
            <person name="Che Y."/>
            <person name="Guo L."/>
            <person name="Liu G."/>
            <person name="Guo L."/>
            <person name="Wang C."/>
            <person name="Yin W.B."/>
            <person name="Stadler M."/>
            <person name="Zhang X."/>
            <person name="Liu X."/>
        </authorList>
    </citation>
    <scope>NUCLEOTIDE SEQUENCE [LARGE SCALE GENOMIC DNA]</scope>
    <source>
        <strain evidence="5">W106-1 / CGMCC3.15140</strain>
    </source>
</reference>
<feature type="domain" description="DUF7708" evidence="2">
    <location>
        <begin position="87"/>
        <end position="230"/>
    </location>
</feature>
<evidence type="ECO:0000313" key="5">
    <source>
        <dbReference type="Proteomes" id="UP000030651"/>
    </source>
</evidence>
<feature type="domain" description="Nephrocystin 3-like N-terminal" evidence="3">
    <location>
        <begin position="338"/>
        <end position="511"/>
    </location>
</feature>
<dbReference type="GeneID" id="19268631"/>
<dbReference type="Proteomes" id="UP000030651">
    <property type="component" value="Unassembled WGS sequence"/>
</dbReference>
<keyword evidence="5" id="KW-1185">Reference proteome</keyword>
<dbReference type="HOGENOM" id="CLU_022887_1_1_1"/>
<gene>
    <name evidence="4" type="ORF">PFICI_03618</name>
</gene>
<name>W3XHN4_PESFW</name>
<evidence type="ECO:0000256" key="1">
    <source>
        <dbReference type="ARBA" id="ARBA00022737"/>
    </source>
</evidence>
<dbReference type="InterPro" id="IPR056884">
    <property type="entry name" value="NPHP3-like_N"/>
</dbReference>
<dbReference type="Gene3D" id="3.40.50.300">
    <property type="entry name" value="P-loop containing nucleotide triphosphate hydrolases"/>
    <property type="match status" value="1"/>
</dbReference>
<evidence type="ECO:0000259" key="2">
    <source>
        <dbReference type="Pfam" id="PF24809"/>
    </source>
</evidence>
<dbReference type="SUPFAM" id="SSF52540">
    <property type="entry name" value="P-loop containing nucleoside triphosphate hydrolases"/>
    <property type="match status" value="1"/>
</dbReference>
<dbReference type="STRING" id="1229662.W3XHN4"/>